<proteinExistence type="inferred from homology"/>
<evidence type="ECO:0000256" key="2">
    <source>
        <dbReference type="ARBA" id="ARBA00009747"/>
    </source>
</evidence>
<name>A0AAF0E778_9BASI</name>
<dbReference type="PANTHER" id="PTHR32057:SF14">
    <property type="entry name" value="PROTEIN ADENYLYLTRANSFERASE SELO, MITOCHONDRIAL"/>
    <property type="match status" value="1"/>
</dbReference>
<evidence type="ECO:0000256" key="8">
    <source>
        <dbReference type="ARBA" id="ARBA00022842"/>
    </source>
</evidence>
<keyword evidence="4" id="KW-0548">Nucleotidyltransferase</keyword>
<reference evidence="11" key="1">
    <citation type="submission" date="2023-03" db="EMBL/GenBank/DDBJ databases">
        <title>Mating type loci evolution in Malassezia.</title>
        <authorList>
            <person name="Coelho M.A."/>
        </authorList>
    </citation>
    <scope>NUCLEOTIDE SEQUENCE</scope>
    <source>
        <strain evidence="11">CBS 7876</strain>
    </source>
</reference>
<keyword evidence="8" id="KW-0460">Magnesium</keyword>
<protein>
    <recommendedName>
        <fullName evidence="9">Selenoprotein O</fullName>
    </recommendedName>
</protein>
<keyword evidence="3" id="KW-0808">Transferase</keyword>
<evidence type="ECO:0000256" key="4">
    <source>
        <dbReference type="ARBA" id="ARBA00022695"/>
    </source>
</evidence>
<sequence length="742" mass="80195">MKYRPLSLPRVPVAQQLTANLLADPVTPTAAALTATPEGYPSLLRRARFVQGGAHFAYVSPLPLLFPYEFPAPEDSAQETKMLGEHQKREMEAEAQRDAHLDDQQREERATANAVRRMDQIEGTLRGYEVQVPRTGERVDPVPPRRRESAYPSARVVAFSPECHAQCVPHLAVGDVHAWLLATSGRAGPSTYSSGPIADAAAGLRASQFGEAGDAADARRAFSDWAAGRAVPLHVAADQVGAQSGAGVQFFADADANAGWKRPASENRPRFADEVAARRADAQRPYGPYALRYGGHQFGEWAGQLGDGRAVTLVETQHPTTGARWEVQLKGAGRTPFSRFGDGLATLKSSLREFLASEYMAALGIPTSRSLAVTSLPDLPVARETLTRAAIAMRLAPSWLRIGNFQIHSAKDEWESVRLLGEYVARDLFGLDGVVKTGGSGGGAAAAAAPEAAAGAPWGERVVREVAARNARTCALWQAYGFMHGVLNTDNIALLGDTIDYGPYGFMDEFDEAQICNHSDYAGRYSYRLQPTMILYAVDQLLEALAPVIGFERVHERAPLPGELLAADAKTRAMWADEAMEACAAPIRAALKDTLLAEWAAAWCARLGVASKGMHTDKTELIDPLTDVLAGVDMTRALRYLCAFPEAADGAAAFAARWLAHASARPVRDAQVAAAAAWLERYAQWLRDTPRAAPEIAAAMREKNPAFTLRNWITDEAADRLEHADDTAFVERVRAVPVCAAL</sequence>
<evidence type="ECO:0000256" key="10">
    <source>
        <dbReference type="SAM" id="MobiDB-lite"/>
    </source>
</evidence>
<comment type="similarity">
    <text evidence="2">Belongs to the SELO family.</text>
</comment>
<evidence type="ECO:0000256" key="3">
    <source>
        <dbReference type="ARBA" id="ARBA00022679"/>
    </source>
</evidence>
<evidence type="ECO:0000313" key="12">
    <source>
        <dbReference type="Proteomes" id="UP001214603"/>
    </source>
</evidence>
<evidence type="ECO:0000256" key="9">
    <source>
        <dbReference type="ARBA" id="ARBA00031547"/>
    </source>
</evidence>
<dbReference type="Proteomes" id="UP001214603">
    <property type="component" value="Chromosome 7"/>
</dbReference>
<keyword evidence="12" id="KW-1185">Reference proteome</keyword>
<keyword evidence="7" id="KW-0067">ATP-binding</keyword>
<dbReference type="EMBL" id="CP119940">
    <property type="protein sequence ID" value="WFD04228.1"/>
    <property type="molecule type" value="Genomic_DNA"/>
</dbReference>
<dbReference type="GO" id="GO:0005524">
    <property type="term" value="F:ATP binding"/>
    <property type="evidence" value="ECO:0007669"/>
    <property type="project" value="UniProtKB-KW"/>
</dbReference>
<evidence type="ECO:0000256" key="6">
    <source>
        <dbReference type="ARBA" id="ARBA00022741"/>
    </source>
</evidence>
<dbReference type="PANTHER" id="PTHR32057">
    <property type="entry name" value="PROTEIN ADENYLYLTRANSFERASE SELO, MITOCHONDRIAL"/>
    <property type="match status" value="1"/>
</dbReference>
<dbReference type="GO" id="GO:0070733">
    <property type="term" value="F:AMPylase activity"/>
    <property type="evidence" value="ECO:0007669"/>
    <property type="project" value="TreeGrafter"/>
</dbReference>
<evidence type="ECO:0000313" key="11">
    <source>
        <dbReference type="EMBL" id="WFD04228.1"/>
    </source>
</evidence>
<dbReference type="GO" id="GO:0046872">
    <property type="term" value="F:metal ion binding"/>
    <property type="evidence" value="ECO:0007669"/>
    <property type="project" value="UniProtKB-KW"/>
</dbReference>
<dbReference type="AlphaFoldDB" id="A0AAF0E778"/>
<feature type="region of interest" description="Disordered" evidence="10">
    <location>
        <begin position="83"/>
        <end position="106"/>
    </location>
</feature>
<evidence type="ECO:0000256" key="1">
    <source>
        <dbReference type="ARBA" id="ARBA00001946"/>
    </source>
</evidence>
<gene>
    <name evidence="11" type="ORF">MOBT1_002933</name>
</gene>
<evidence type="ECO:0000256" key="5">
    <source>
        <dbReference type="ARBA" id="ARBA00022723"/>
    </source>
</evidence>
<keyword evidence="6" id="KW-0547">Nucleotide-binding</keyword>
<dbReference type="InterPro" id="IPR003846">
    <property type="entry name" value="SelO"/>
</dbReference>
<dbReference type="GO" id="GO:0005739">
    <property type="term" value="C:mitochondrion"/>
    <property type="evidence" value="ECO:0007669"/>
    <property type="project" value="TreeGrafter"/>
</dbReference>
<keyword evidence="5" id="KW-0479">Metal-binding</keyword>
<accession>A0AAF0E778</accession>
<comment type="cofactor">
    <cofactor evidence="1">
        <name>Mg(2+)</name>
        <dbReference type="ChEBI" id="CHEBI:18420"/>
    </cofactor>
</comment>
<dbReference type="Pfam" id="PF02696">
    <property type="entry name" value="SelO"/>
    <property type="match status" value="1"/>
</dbReference>
<evidence type="ECO:0000256" key="7">
    <source>
        <dbReference type="ARBA" id="ARBA00022840"/>
    </source>
</evidence>
<organism evidence="11 12">
    <name type="scientific">Malassezia obtusa</name>
    <dbReference type="NCBI Taxonomy" id="76774"/>
    <lineage>
        <taxon>Eukaryota</taxon>
        <taxon>Fungi</taxon>
        <taxon>Dikarya</taxon>
        <taxon>Basidiomycota</taxon>
        <taxon>Ustilaginomycotina</taxon>
        <taxon>Malasseziomycetes</taxon>
        <taxon>Malasseziales</taxon>
        <taxon>Malasseziaceae</taxon>
        <taxon>Malassezia</taxon>
    </lineage>
</organism>